<dbReference type="PROSITE" id="PS00611">
    <property type="entry name" value="HISOL_DEHYDROGENASE"/>
    <property type="match status" value="1"/>
</dbReference>
<keyword evidence="6 8" id="KW-0560">Oxidoreductase</keyword>
<feature type="active site" description="Proton acceptor" evidence="8 10">
    <location>
        <position position="323"/>
    </location>
</feature>
<evidence type="ECO:0000256" key="5">
    <source>
        <dbReference type="ARBA" id="ARBA00022833"/>
    </source>
</evidence>
<keyword evidence="8" id="KW-0368">Histidine biosynthesis</keyword>
<dbReference type="InterPro" id="IPR001692">
    <property type="entry name" value="Histidinol_DH_CS"/>
</dbReference>
<proteinExistence type="inferred from homology"/>
<evidence type="ECO:0000256" key="11">
    <source>
        <dbReference type="PIRSR" id="PIRSR000099-2"/>
    </source>
</evidence>
<dbReference type="PIRSF" id="PIRSF000099">
    <property type="entry name" value="Histidinol_dh"/>
    <property type="match status" value="1"/>
</dbReference>
<dbReference type="Gene3D" id="1.20.5.1300">
    <property type="match status" value="1"/>
</dbReference>
<dbReference type="Proteomes" id="UP000628736">
    <property type="component" value="Unassembled WGS sequence"/>
</dbReference>
<dbReference type="SUPFAM" id="SSF53720">
    <property type="entry name" value="ALDH-like"/>
    <property type="match status" value="1"/>
</dbReference>
<dbReference type="HAMAP" id="MF_01024">
    <property type="entry name" value="HisD"/>
    <property type="match status" value="1"/>
</dbReference>
<organism evidence="15 16">
    <name type="scientific">Flintibacter hominis</name>
    <dbReference type="NCBI Taxonomy" id="2763048"/>
    <lineage>
        <taxon>Bacteria</taxon>
        <taxon>Bacillati</taxon>
        <taxon>Bacillota</taxon>
        <taxon>Clostridia</taxon>
        <taxon>Eubacteriales</taxon>
        <taxon>Flintibacter</taxon>
    </lineage>
</organism>
<feature type="binding site" evidence="8 12">
    <location>
        <position position="415"/>
    </location>
    <ligand>
        <name>substrate</name>
    </ligand>
</feature>
<dbReference type="NCBIfam" id="TIGR00069">
    <property type="entry name" value="hisD"/>
    <property type="match status" value="1"/>
</dbReference>
<dbReference type="EC" id="1.1.1.23" evidence="3 8"/>
<dbReference type="InterPro" id="IPR012131">
    <property type="entry name" value="Hstdl_DH"/>
</dbReference>
<accession>A0A8J6M6X5</accession>
<comment type="pathway">
    <text evidence="8">Amino-acid biosynthesis; L-histidine biosynthesis; L-histidine from 5-phospho-alpha-D-ribose 1-diphosphate: step 9/9.</text>
</comment>
<name>A0A8J6M6X5_9FIRM</name>
<evidence type="ECO:0000256" key="6">
    <source>
        <dbReference type="ARBA" id="ARBA00023002"/>
    </source>
</evidence>
<evidence type="ECO:0000313" key="15">
    <source>
        <dbReference type="EMBL" id="MBC5722393.1"/>
    </source>
</evidence>
<evidence type="ECO:0000256" key="10">
    <source>
        <dbReference type="PIRSR" id="PIRSR000099-1"/>
    </source>
</evidence>
<evidence type="ECO:0000256" key="13">
    <source>
        <dbReference type="PIRSR" id="PIRSR000099-4"/>
    </source>
</evidence>
<feature type="binding site" evidence="8 12">
    <location>
        <position position="257"/>
    </location>
    <ligand>
        <name>substrate</name>
    </ligand>
</feature>
<protein>
    <recommendedName>
        <fullName evidence="3 8">Histidinol dehydrogenase</fullName>
        <shortName evidence="8">HDH</shortName>
        <ecNumber evidence="3 8">1.1.1.23</ecNumber>
    </recommendedName>
</protein>
<comment type="function">
    <text evidence="1 8">Catalyzes the sequential NAD-dependent oxidations of L-histidinol to L-histidinaldehyde and then to L-histidine.</text>
</comment>
<feature type="binding site" evidence="8 13">
    <location>
        <position position="415"/>
    </location>
    <ligand>
        <name>Zn(2+)</name>
        <dbReference type="ChEBI" id="CHEBI:29105"/>
    </ligand>
</feature>
<feature type="binding site" evidence="8 13">
    <location>
        <position position="257"/>
    </location>
    <ligand>
        <name>Zn(2+)</name>
        <dbReference type="ChEBI" id="CHEBI:29105"/>
    </ligand>
</feature>
<feature type="binding site" evidence="8 13">
    <location>
        <position position="254"/>
    </location>
    <ligand>
        <name>Zn(2+)</name>
        <dbReference type="ChEBI" id="CHEBI:29105"/>
    </ligand>
</feature>
<comment type="similarity">
    <text evidence="2 8 9 14">Belongs to the histidinol dehydrogenase family.</text>
</comment>
<dbReference type="FunFam" id="3.40.50.1980:FF:000001">
    <property type="entry name" value="Histidinol dehydrogenase"/>
    <property type="match status" value="1"/>
</dbReference>
<feature type="binding site" evidence="8 13">
    <location>
        <position position="356"/>
    </location>
    <ligand>
        <name>Zn(2+)</name>
        <dbReference type="ChEBI" id="CHEBI:29105"/>
    </ligand>
</feature>
<gene>
    <name evidence="8 15" type="primary">hisD</name>
    <name evidence="15" type="ORF">H8S11_06170</name>
</gene>
<dbReference type="PANTHER" id="PTHR21256:SF2">
    <property type="entry name" value="HISTIDINE BIOSYNTHESIS TRIFUNCTIONAL PROTEIN"/>
    <property type="match status" value="1"/>
</dbReference>
<keyword evidence="8" id="KW-0028">Amino-acid biosynthesis</keyword>
<dbReference type="CDD" id="cd06572">
    <property type="entry name" value="Histidinol_dh"/>
    <property type="match status" value="1"/>
</dbReference>
<feature type="active site" description="Proton acceptor" evidence="8 10">
    <location>
        <position position="322"/>
    </location>
</feature>
<keyword evidence="4 8" id="KW-0479">Metal-binding</keyword>
<evidence type="ECO:0000256" key="7">
    <source>
        <dbReference type="ARBA" id="ARBA00049489"/>
    </source>
</evidence>
<keyword evidence="8 11" id="KW-0520">NAD</keyword>
<dbReference type="UniPathway" id="UPA00031">
    <property type="reaction ID" value="UER00014"/>
</dbReference>
<reference evidence="15" key="1">
    <citation type="submission" date="2020-08" db="EMBL/GenBank/DDBJ databases">
        <title>Genome public.</title>
        <authorList>
            <person name="Liu C."/>
            <person name="Sun Q."/>
        </authorList>
    </citation>
    <scope>NUCLEOTIDE SEQUENCE</scope>
    <source>
        <strain evidence="15">NSJ-23</strain>
    </source>
</reference>
<dbReference type="Pfam" id="PF00815">
    <property type="entry name" value="Histidinol_dh"/>
    <property type="match status" value="1"/>
</dbReference>
<feature type="binding site" evidence="8 12">
    <location>
        <position position="410"/>
    </location>
    <ligand>
        <name>substrate</name>
    </ligand>
</feature>
<keyword evidence="16" id="KW-1185">Reference proteome</keyword>
<evidence type="ECO:0000256" key="12">
    <source>
        <dbReference type="PIRSR" id="PIRSR000099-3"/>
    </source>
</evidence>
<dbReference type="PRINTS" id="PR00083">
    <property type="entry name" value="HOLDHDRGNASE"/>
</dbReference>
<feature type="binding site" evidence="8 12">
    <location>
        <position position="323"/>
    </location>
    <ligand>
        <name>substrate</name>
    </ligand>
</feature>
<evidence type="ECO:0000256" key="8">
    <source>
        <dbReference type="HAMAP-Rule" id="MF_01024"/>
    </source>
</evidence>
<evidence type="ECO:0000256" key="1">
    <source>
        <dbReference type="ARBA" id="ARBA00003850"/>
    </source>
</evidence>
<sequence>MITIIEADGRREREQLEAMRARAAQKNEAIELAVSSIMENVKEEGLPAVERYTREFDHRMPYEVPNERLEQAYQSCPPELISALEHAADNIRDYNQRLLTKTVEWTSPDGGTVGRIVRGLTRVGIYVPGGTAAYPSSVLMNAIPAKVAGVEEIIMVTPPTDNLNDGVLAAAKIAGVDRVIAVGGAQAVAALTYGAGFIPKVDKLVGPGNAFVAAAKRMAYGTLDIDMVAGPSEVLIIADGSADGKYVAADLLSQAEHDKLASAVLLTDSMELARSVDREIIRQTGYLERSEIMEASLRDFGCAIVCPNLDWCVELANEIAPEHLEIMTCQPRELLPRVKNAGAVFLGAYSPEPLGDYLAGPDHVLPTSGTARFFSPLSVDSFLKTMSVIQFDRSSLAPISSEIMTLAQTEKLTAHANSIRVRFEEGEPEIRRG</sequence>
<evidence type="ECO:0000256" key="2">
    <source>
        <dbReference type="ARBA" id="ARBA00010178"/>
    </source>
</evidence>
<dbReference type="GO" id="GO:0000105">
    <property type="term" value="P:L-histidine biosynthetic process"/>
    <property type="evidence" value="ECO:0007669"/>
    <property type="project" value="UniProtKB-UniRule"/>
</dbReference>
<feature type="binding site" evidence="8 12">
    <location>
        <position position="356"/>
    </location>
    <ligand>
        <name>substrate</name>
    </ligand>
</feature>
<comment type="catalytic activity">
    <reaction evidence="7 8">
        <text>L-histidinol + 2 NAD(+) + H2O = L-histidine + 2 NADH + 3 H(+)</text>
        <dbReference type="Rhea" id="RHEA:20641"/>
        <dbReference type="ChEBI" id="CHEBI:15377"/>
        <dbReference type="ChEBI" id="CHEBI:15378"/>
        <dbReference type="ChEBI" id="CHEBI:57540"/>
        <dbReference type="ChEBI" id="CHEBI:57595"/>
        <dbReference type="ChEBI" id="CHEBI:57699"/>
        <dbReference type="ChEBI" id="CHEBI:57945"/>
        <dbReference type="EC" id="1.1.1.23"/>
    </reaction>
</comment>
<feature type="binding site" evidence="8 12">
    <location>
        <position position="254"/>
    </location>
    <ligand>
        <name>substrate</name>
    </ligand>
</feature>
<dbReference type="PANTHER" id="PTHR21256">
    <property type="entry name" value="HISTIDINOL DEHYDROGENASE HDH"/>
    <property type="match status" value="1"/>
</dbReference>
<feature type="binding site" evidence="8 11">
    <location>
        <position position="186"/>
    </location>
    <ligand>
        <name>NAD(+)</name>
        <dbReference type="ChEBI" id="CHEBI:57540"/>
    </ligand>
</feature>
<evidence type="ECO:0000256" key="3">
    <source>
        <dbReference type="ARBA" id="ARBA00012965"/>
    </source>
</evidence>
<dbReference type="GO" id="GO:0008270">
    <property type="term" value="F:zinc ion binding"/>
    <property type="evidence" value="ECO:0007669"/>
    <property type="project" value="UniProtKB-UniRule"/>
</dbReference>
<dbReference type="AlphaFoldDB" id="A0A8J6M6X5"/>
<feature type="binding site" evidence="8 12">
    <location>
        <position position="232"/>
    </location>
    <ligand>
        <name>substrate</name>
    </ligand>
</feature>
<comment type="cofactor">
    <cofactor evidence="8 13">
        <name>Zn(2+)</name>
        <dbReference type="ChEBI" id="CHEBI:29105"/>
    </cofactor>
    <text evidence="8 13">Binds 1 zinc ion per subunit.</text>
</comment>
<dbReference type="GO" id="GO:0005829">
    <property type="term" value="C:cytosol"/>
    <property type="evidence" value="ECO:0007669"/>
    <property type="project" value="TreeGrafter"/>
</dbReference>
<dbReference type="GO" id="GO:0051287">
    <property type="term" value="F:NAD binding"/>
    <property type="evidence" value="ECO:0007669"/>
    <property type="project" value="InterPro"/>
</dbReference>
<comment type="caution">
    <text evidence="15">The sequence shown here is derived from an EMBL/GenBank/DDBJ whole genome shotgun (WGS) entry which is preliminary data.</text>
</comment>
<dbReference type="GO" id="GO:0004399">
    <property type="term" value="F:histidinol dehydrogenase activity"/>
    <property type="evidence" value="ECO:0007669"/>
    <property type="project" value="UniProtKB-UniRule"/>
</dbReference>
<dbReference type="RefSeq" id="WP_186852539.1">
    <property type="nucleotide sequence ID" value="NZ_JACOPO010000003.1"/>
</dbReference>
<dbReference type="EMBL" id="JACOPO010000003">
    <property type="protein sequence ID" value="MBC5722393.1"/>
    <property type="molecule type" value="Genomic_DNA"/>
</dbReference>
<dbReference type="Gene3D" id="3.40.50.1980">
    <property type="entry name" value="Nitrogenase molybdenum iron protein domain"/>
    <property type="match status" value="2"/>
</dbReference>
<feature type="binding site" evidence="8 11">
    <location>
        <position position="209"/>
    </location>
    <ligand>
        <name>NAD(+)</name>
        <dbReference type="ChEBI" id="CHEBI:57540"/>
    </ligand>
</feature>
<evidence type="ECO:0000256" key="9">
    <source>
        <dbReference type="PIRNR" id="PIRNR000099"/>
    </source>
</evidence>
<evidence type="ECO:0000313" key="16">
    <source>
        <dbReference type="Proteomes" id="UP000628736"/>
    </source>
</evidence>
<dbReference type="InterPro" id="IPR022695">
    <property type="entry name" value="Histidinol_DH_monofunct"/>
</dbReference>
<evidence type="ECO:0000256" key="4">
    <source>
        <dbReference type="ARBA" id="ARBA00022723"/>
    </source>
</evidence>
<evidence type="ECO:0000256" key="14">
    <source>
        <dbReference type="RuleBase" id="RU004175"/>
    </source>
</evidence>
<dbReference type="InterPro" id="IPR016161">
    <property type="entry name" value="Ald_DH/histidinol_DH"/>
</dbReference>
<feature type="binding site" evidence="8 11">
    <location>
        <position position="126"/>
    </location>
    <ligand>
        <name>NAD(+)</name>
        <dbReference type="ChEBI" id="CHEBI:57540"/>
    </ligand>
</feature>
<keyword evidence="5 8" id="KW-0862">Zinc</keyword>